<dbReference type="GO" id="GO:0051607">
    <property type="term" value="P:defense response to virus"/>
    <property type="evidence" value="ECO:0007669"/>
    <property type="project" value="InterPro"/>
</dbReference>
<accession>A0A6A4KEY1</accession>
<proteinExistence type="predicted"/>
<name>A0A6A4KEY1_9ERIC</name>
<dbReference type="PANTHER" id="PTHR46602:SF1">
    <property type="entry name" value="PROTEIN SUPPRESSOR OF GENE SILENCING 3"/>
    <property type="match status" value="1"/>
</dbReference>
<protein>
    <submittedName>
        <fullName evidence="3">Uncharacterized protein</fullName>
    </submittedName>
</protein>
<feature type="region of interest" description="Disordered" evidence="1">
    <location>
        <begin position="63"/>
        <end position="100"/>
    </location>
</feature>
<dbReference type="EMBL" id="QEFC01004958">
    <property type="protein sequence ID" value="KAE9444910.1"/>
    <property type="molecule type" value="Genomic_DNA"/>
</dbReference>
<dbReference type="AlphaFoldDB" id="A0A6A4KEY1"/>
<feature type="compositionally biased region" description="Basic and acidic residues" evidence="1">
    <location>
        <begin position="63"/>
        <end position="80"/>
    </location>
</feature>
<reference evidence="3" key="1">
    <citation type="journal article" date="2019" name="Genome Biol. Evol.">
        <title>The Rhododendron genome and chromosomal organization provide insight into shared whole-genome duplications across the heath family (Ericaceae).</title>
        <authorList>
            <person name="Soza V.L."/>
            <person name="Lindsley D."/>
            <person name="Waalkes A."/>
            <person name="Ramage E."/>
            <person name="Patwardhan R.P."/>
            <person name="Burton J.N."/>
            <person name="Adey A."/>
            <person name="Kumar A."/>
            <person name="Qiu R."/>
            <person name="Shendure J."/>
            <person name="Hall B."/>
        </authorList>
    </citation>
    <scope>NUCLEOTIDE SEQUENCE</scope>
    <source>
        <strain evidence="3">RSF 1966-606</strain>
    </source>
</reference>
<organism evidence="3">
    <name type="scientific">Rhododendron williamsianum</name>
    <dbReference type="NCBI Taxonomy" id="262921"/>
    <lineage>
        <taxon>Eukaryota</taxon>
        <taxon>Viridiplantae</taxon>
        <taxon>Streptophyta</taxon>
        <taxon>Embryophyta</taxon>
        <taxon>Tracheophyta</taxon>
        <taxon>Spermatophyta</taxon>
        <taxon>Magnoliopsida</taxon>
        <taxon>eudicotyledons</taxon>
        <taxon>Gunneridae</taxon>
        <taxon>Pentapetalae</taxon>
        <taxon>asterids</taxon>
        <taxon>Ericales</taxon>
        <taxon>Ericaceae</taxon>
        <taxon>Ericoideae</taxon>
        <taxon>Rhodoreae</taxon>
        <taxon>Rhododendron</taxon>
    </lineage>
</organism>
<comment type="caution">
    <text evidence="3">The sequence shown here is derived from an EMBL/GenBank/DDBJ whole genome shotgun (WGS) entry which is preliminary data.</text>
</comment>
<gene>
    <name evidence="3" type="ORF">C3L33_23192</name>
</gene>
<dbReference type="PANTHER" id="PTHR46602">
    <property type="entry name" value="PROTEIN SUPPRESSOR OF GENE SILENCING 3"/>
    <property type="match status" value="1"/>
</dbReference>
<feature type="compositionally biased region" description="Basic and acidic residues" evidence="1">
    <location>
        <begin position="88"/>
        <end position="100"/>
    </location>
</feature>
<sequence>MKRVAGLWYDANFVAMDFGFGVNLLLALKVVSLALDPSGRILMDFQEQFFKDQLETIHKTRNAKEDEFEKIQQEEREKKKQSNTHVSAKGDRSRREEDFAKFVKSQDKEMEEFVSEREKLVKAYEDNKISMKQRHFKEEVQLEKDFDTALNKLMNKYSPHRSEEEGNSSDQ</sequence>
<evidence type="ECO:0000256" key="1">
    <source>
        <dbReference type="SAM" id="MobiDB-lite"/>
    </source>
</evidence>
<evidence type="ECO:0000256" key="2">
    <source>
        <dbReference type="SAM" id="Phobius"/>
    </source>
</evidence>
<feature type="non-terminal residue" evidence="3">
    <location>
        <position position="1"/>
    </location>
</feature>
<feature type="transmembrane region" description="Helical" evidence="2">
    <location>
        <begin position="12"/>
        <end position="35"/>
    </location>
</feature>
<dbReference type="GO" id="GO:0031047">
    <property type="term" value="P:regulatory ncRNA-mediated gene silencing"/>
    <property type="evidence" value="ECO:0007669"/>
    <property type="project" value="InterPro"/>
</dbReference>
<keyword evidence="2" id="KW-0812">Transmembrane</keyword>
<keyword evidence="2" id="KW-1133">Transmembrane helix</keyword>
<dbReference type="InterPro" id="IPR044287">
    <property type="entry name" value="SGS3"/>
</dbReference>
<keyword evidence="2" id="KW-0472">Membrane</keyword>
<evidence type="ECO:0000313" key="3">
    <source>
        <dbReference type="EMBL" id="KAE9444910.1"/>
    </source>
</evidence>
<feature type="region of interest" description="Disordered" evidence="1">
    <location>
        <begin position="151"/>
        <end position="171"/>
    </location>
</feature>
<dbReference type="OrthoDB" id="1718354at2759"/>